<sequence>MIWIAFSVSLTLILSRVRESVTSRFNDVQGGLAFWRLRV</sequence>
<protein>
    <submittedName>
        <fullName evidence="1">Uncharacterized protein</fullName>
    </submittedName>
</protein>
<proteinExistence type="predicted"/>
<dbReference type="EMBL" id="CP024978">
    <property type="protein sequence ID" value="ATZ35141.1"/>
    <property type="molecule type" value="Genomic_DNA"/>
</dbReference>
<accession>A0A090J3V8</accession>
<gene>
    <name evidence="1" type="ORF">CV83915_04877</name>
</gene>
<dbReference type="Proteomes" id="UP000236551">
    <property type="component" value="Chromosome"/>
</dbReference>
<dbReference type="AlphaFoldDB" id="A0A090J3V8"/>
<reference evidence="1 2" key="1">
    <citation type="submission" date="2017-11" db="EMBL/GenBank/DDBJ databases">
        <title>Escherichia coli CV839-15 Genome sequencing and assembly.</title>
        <authorList>
            <person name="Li Z."/>
            <person name="Song N."/>
            <person name="Li W."/>
            <person name="Philip H.R."/>
            <person name="Bu Z."/>
            <person name="Siguo L."/>
        </authorList>
    </citation>
    <scope>NUCLEOTIDE SEQUENCE [LARGE SCALE GENOMIC DNA]</scope>
    <source>
        <strain evidence="1 2">CV839-15</strain>
    </source>
</reference>
<evidence type="ECO:0000313" key="2">
    <source>
        <dbReference type="Proteomes" id="UP000236551"/>
    </source>
</evidence>
<evidence type="ECO:0000313" key="1">
    <source>
        <dbReference type="EMBL" id="ATZ35141.1"/>
    </source>
</evidence>
<name>A0A090J3V8_ECOLX</name>
<organism evidence="1 2">
    <name type="scientific">Escherichia coli</name>
    <dbReference type="NCBI Taxonomy" id="562"/>
    <lineage>
        <taxon>Bacteria</taxon>
        <taxon>Pseudomonadati</taxon>
        <taxon>Pseudomonadota</taxon>
        <taxon>Gammaproteobacteria</taxon>
        <taxon>Enterobacterales</taxon>
        <taxon>Enterobacteriaceae</taxon>
        <taxon>Escherichia</taxon>
    </lineage>
</organism>